<keyword evidence="2" id="KW-1185">Reference proteome</keyword>
<comment type="caution">
    <text evidence="1">The sequence shown here is derived from an EMBL/GenBank/DDBJ whole genome shotgun (WGS) entry which is preliminary data.</text>
</comment>
<proteinExistence type="predicted"/>
<accession>A0A2S7IGV4</accession>
<dbReference type="OrthoDB" id="873547at2"/>
<gene>
    <name evidence="1" type="ORF">C5O19_22530</name>
</gene>
<sequence>MFQAAGMKPVNRTLTAAQQKKVKNAFALLPPMHQRILRKHLYSISFMDDMPNTALISPIDTSGVSKLFNITFRAGLLDETISEWATKKENTCFEPVTGAKYTLRVEAGNLDALIYVLMHEATHIVDAVTEITPHPSKRDAVVEPTPFTKGVWRMMNKPDANYMDSLLEQTRFRSGQALPINQAPEVYQKLAKTPFASLYGMAAWFEDIAELATIYHLTTQFNQPFYVIVMKDGKELARFEPMRNELVKQRLNQLSAFYVN</sequence>
<evidence type="ECO:0000313" key="1">
    <source>
        <dbReference type="EMBL" id="PQA54591.1"/>
    </source>
</evidence>
<evidence type="ECO:0000313" key="2">
    <source>
        <dbReference type="Proteomes" id="UP000239590"/>
    </source>
</evidence>
<protein>
    <submittedName>
        <fullName evidence="1">Uncharacterized protein</fullName>
    </submittedName>
</protein>
<reference evidence="2" key="1">
    <citation type="submission" date="2018-02" db="EMBL/GenBank/DDBJ databases">
        <title>Genome sequencing of Solimonas sp. HR-BB.</title>
        <authorList>
            <person name="Lee Y."/>
            <person name="Jeon C.O."/>
        </authorList>
    </citation>
    <scope>NUCLEOTIDE SEQUENCE [LARGE SCALE GENOMIC DNA]</scope>
    <source>
        <strain evidence="2">HR-U</strain>
    </source>
</reference>
<organism evidence="1 2">
    <name type="scientific">Siphonobacter curvatus</name>
    <dbReference type="NCBI Taxonomy" id="2094562"/>
    <lineage>
        <taxon>Bacteria</taxon>
        <taxon>Pseudomonadati</taxon>
        <taxon>Bacteroidota</taxon>
        <taxon>Cytophagia</taxon>
        <taxon>Cytophagales</taxon>
        <taxon>Cytophagaceae</taxon>
        <taxon>Siphonobacter</taxon>
    </lineage>
</organism>
<dbReference type="Proteomes" id="UP000239590">
    <property type="component" value="Unassembled WGS sequence"/>
</dbReference>
<dbReference type="EMBL" id="PTRA01000006">
    <property type="protein sequence ID" value="PQA54591.1"/>
    <property type="molecule type" value="Genomic_DNA"/>
</dbReference>
<name>A0A2S7IGV4_9BACT</name>
<dbReference type="AlphaFoldDB" id="A0A2S7IGV4"/>